<accession>A0A4P6JHR2</accession>
<dbReference type="EMBL" id="CP035758">
    <property type="protein sequence ID" value="QBD74557.1"/>
    <property type="molecule type" value="Genomic_DNA"/>
</dbReference>
<evidence type="ECO:0000256" key="2">
    <source>
        <dbReference type="ARBA" id="ARBA00005062"/>
    </source>
</evidence>
<feature type="binding site" evidence="13">
    <location>
        <position position="128"/>
    </location>
    <ligand>
        <name>NADPH</name>
        <dbReference type="ChEBI" id="CHEBI:57783"/>
    </ligand>
</feature>
<evidence type="ECO:0000256" key="13">
    <source>
        <dbReference type="PIRSR" id="PIRSR036497-2"/>
    </source>
</evidence>
<dbReference type="GO" id="GO:0009088">
    <property type="term" value="P:threonine biosynthetic process"/>
    <property type="evidence" value="ECO:0007669"/>
    <property type="project" value="UniProtKB-UniPathway"/>
</dbReference>
<evidence type="ECO:0000256" key="4">
    <source>
        <dbReference type="ARBA" id="ARBA00013213"/>
    </source>
</evidence>
<evidence type="ECO:0000256" key="11">
    <source>
        <dbReference type="ARBA" id="ARBA00048841"/>
    </source>
</evidence>
<dbReference type="InterPro" id="IPR001342">
    <property type="entry name" value="HDH_cat"/>
</dbReference>
<dbReference type="GO" id="GO:0050661">
    <property type="term" value="F:NADP binding"/>
    <property type="evidence" value="ECO:0007669"/>
    <property type="project" value="InterPro"/>
</dbReference>
<dbReference type="EC" id="1.1.1.3" evidence="4 14"/>
<evidence type="ECO:0000256" key="8">
    <source>
        <dbReference type="ARBA" id="ARBA00023002"/>
    </source>
</evidence>
<keyword evidence="6 14" id="KW-0028">Amino-acid biosynthesis</keyword>
<evidence type="ECO:0000313" key="18">
    <source>
        <dbReference type="EMBL" id="QBD74557.1"/>
    </source>
</evidence>
<dbReference type="GO" id="GO:0004412">
    <property type="term" value="F:homoserine dehydrogenase activity"/>
    <property type="evidence" value="ECO:0007669"/>
    <property type="project" value="UniProtKB-EC"/>
</dbReference>
<comment type="similarity">
    <text evidence="3 15">Belongs to the homoserine dehydrogenase family.</text>
</comment>
<dbReference type="NCBIfam" id="NF004912">
    <property type="entry name" value="PRK06270.1"/>
    <property type="match status" value="1"/>
</dbReference>
<name>A0A4P6JHR2_KTERU</name>
<organism evidence="18 19">
    <name type="scientific">Ktedonosporobacter rubrisoli</name>
    <dbReference type="NCBI Taxonomy" id="2509675"/>
    <lineage>
        <taxon>Bacteria</taxon>
        <taxon>Bacillati</taxon>
        <taxon>Chloroflexota</taxon>
        <taxon>Ktedonobacteria</taxon>
        <taxon>Ktedonobacterales</taxon>
        <taxon>Ktedonosporobacteraceae</taxon>
        <taxon>Ktedonosporobacter</taxon>
    </lineage>
</organism>
<evidence type="ECO:0000259" key="16">
    <source>
        <dbReference type="Pfam" id="PF00742"/>
    </source>
</evidence>
<feature type="domain" description="Homoserine dehydrogenase catalytic" evidence="16">
    <location>
        <begin position="160"/>
        <end position="337"/>
    </location>
</feature>
<evidence type="ECO:0000256" key="12">
    <source>
        <dbReference type="PIRSR" id="PIRSR036497-1"/>
    </source>
</evidence>
<evidence type="ECO:0000256" key="6">
    <source>
        <dbReference type="ARBA" id="ARBA00022605"/>
    </source>
</evidence>
<evidence type="ECO:0000256" key="14">
    <source>
        <dbReference type="RuleBase" id="RU000579"/>
    </source>
</evidence>
<dbReference type="AlphaFoldDB" id="A0A4P6JHR2"/>
<dbReference type="Pfam" id="PF00742">
    <property type="entry name" value="Homoserine_dh"/>
    <property type="match status" value="1"/>
</dbReference>
<protein>
    <recommendedName>
        <fullName evidence="5 14">Homoserine dehydrogenase</fullName>
        <ecNumber evidence="4 14">1.1.1.3</ecNumber>
    </recommendedName>
</protein>
<dbReference type="InterPro" id="IPR019811">
    <property type="entry name" value="HDH_CS"/>
</dbReference>
<dbReference type="NCBIfam" id="NF004976">
    <property type="entry name" value="PRK06349.1"/>
    <property type="match status" value="1"/>
</dbReference>
<feature type="active site" description="Proton donor" evidence="12">
    <location>
        <position position="227"/>
    </location>
</feature>
<proteinExistence type="inferred from homology"/>
<keyword evidence="7 14" id="KW-0791">Threonine biosynthesis</keyword>
<keyword evidence="9" id="KW-0915">Sodium</keyword>
<evidence type="ECO:0000256" key="15">
    <source>
        <dbReference type="RuleBase" id="RU004171"/>
    </source>
</evidence>
<feature type="binding site" evidence="13">
    <location>
        <begin position="10"/>
        <end position="15"/>
    </location>
    <ligand>
        <name>NADP(+)</name>
        <dbReference type="ChEBI" id="CHEBI:58349"/>
    </ligand>
</feature>
<dbReference type="InterPro" id="IPR022697">
    <property type="entry name" value="HDH_short"/>
</dbReference>
<dbReference type="Gene3D" id="3.40.50.720">
    <property type="entry name" value="NAD(P)-binding Rossmann-like Domain"/>
    <property type="match status" value="1"/>
</dbReference>
<evidence type="ECO:0000256" key="9">
    <source>
        <dbReference type="ARBA" id="ARBA00023053"/>
    </source>
</evidence>
<dbReference type="SUPFAM" id="SSF55347">
    <property type="entry name" value="Glyceraldehyde-3-phosphate dehydrogenase-like, C-terminal domain"/>
    <property type="match status" value="1"/>
</dbReference>
<dbReference type="PANTHER" id="PTHR43331">
    <property type="entry name" value="HOMOSERINE DEHYDROGENASE"/>
    <property type="match status" value="1"/>
</dbReference>
<dbReference type="PANTHER" id="PTHR43331:SF1">
    <property type="entry name" value="HOMOSERINE DEHYDROGENASE"/>
    <property type="match status" value="1"/>
</dbReference>
<comment type="catalytic activity">
    <reaction evidence="11">
        <text>L-homoserine + NADP(+) = L-aspartate 4-semialdehyde + NADPH + H(+)</text>
        <dbReference type="Rhea" id="RHEA:15761"/>
        <dbReference type="ChEBI" id="CHEBI:15378"/>
        <dbReference type="ChEBI" id="CHEBI:57476"/>
        <dbReference type="ChEBI" id="CHEBI:57783"/>
        <dbReference type="ChEBI" id="CHEBI:58349"/>
        <dbReference type="ChEBI" id="CHEBI:537519"/>
        <dbReference type="EC" id="1.1.1.3"/>
    </reaction>
    <physiologicalReaction direction="right-to-left" evidence="11">
        <dbReference type="Rhea" id="RHEA:15763"/>
    </physiologicalReaction>
</comment>
<dbReference type="PROSITE" id="PS01042">
    <property type="entry name" value="HOMOSER_DHGENASE"/>
    <property type="match status" value="1"/>
</dbReference>
<dbReference type="SUPFAM" id="SSF51735">
    <property type="entry name" value="NAD(P)-binding Rossmann-fold domains"/>
    <property type="match status" value="1"/>
</dbReference>
<dbReference type="UniPathway" id="UPA00050">
    <property type="reaction ID" value="UER00063"/>
</dbReference>
<evidence type="ECO:0000259" key="17">
    <source>
        <dbReference type="Pfam" id="PF03447"/>
    </source>
</evidence>
<evidence type="ECO:0000256" key="10">
    <source>
        <dbReference type="ARBA" id="ARBA00023167"/>
    </source>
</evidence>
<dbReference type="InterPro" id="IPR036291">
    <property type="entry name" value="NAD(P)-bd_dom_sf"/>
</dbReference>
<dbReference type="Pfam" id="PF03447">
    <property type="entry name" value="NAD_binding_3"/>
    <property type="match status" value="1"/>
</dbReference>
<evidence type="ECO:0000256" key="5">
    <source>
        <dbReference type="ARBA" id="ARBA00013376"/>
    </source>
</evidence>
<dbReference type="Gene3D" id="3.30.360.10">
    <property type="entry name" value="Dihydrodipicolinate Reductase, domain 2"/>
    <property type="match status" value="1"/>
</dbReference>
<keyword evidence="10 14" id="KW-0486">Methionine biosynthesis</keyword>
<evidence type="ECO:0000256" key="3">
    <source>
        <dbReference type="ARBA" id="ARBA00006753"/>
    </source>
</evidence>
<dbReference type="Proteomes" id="UP000290365">
    <property type="component" value="Chromosome"/>
</dbReference>
<comment type="pathway">
    <text evidence="2 14">Amino-acid biosynthesis; L-methionine biosynthesis via de novo pathway; L-homoserine from L-aspartate: step 3/3.</text>
</comment>
<comment type="pathway">
    <text evidence="1 14">Amino-acid biosynthesis; L-threonine biosynthesis; L-threonine from L-aspartate: step 3/5.</text>
</comment>
<dbReference type="GO" id="GO:0009086">
    <property type="term" value="P:methionine biosynthetic process"/>
    <property type="evidence" value="ECO:0007669"/>
    <property type="project" value="UniProtKB-KW"/>
</dbReference>
<evidence type="ECO:0000256" key="1">
    <source>
        <dbReference type="ARBA" id="ARBA00005056"/>
    </source>
</evidence>
<dbReference type="FunFam" id="3.30.360.10:FF:000005">
    <property type="entry name" value="Homoserine dehydrogenase"/>
    <property type="match status" value="1"/>
</dbReference>
<dbReference type="PIRSF" id="PIRSF036497">
    <property type="entry name" value="HDH_short"/>
    <property type="match status" value="1"/>
</dbReference>
<keyword evidence="8 14" id="KW-0560">Oxidoreductase</keyword>
<reference evidence="18 19" key="1">
    <citation type="submission" date="2019-01" db="EMBL/GenBank/DDBJ databases">
        <title>Ktedonosporobacter rubrisoli SCAWS-G2.</title>
        <authorList>
            <person name="Huang Y."/>
            <person name="Yan B."/>
        </authorList>
    </citation>
    <scope>NUCLEOTIDE SEQUENCE [LARGE SCALE GENOMIC DNA]</scope>
    <source>
        <strain evidence="18 19">SCAWS-G2</strain>
    </source>
</reference>
<dbReference type="RefSeq" id="WP_129885156.1">
    <property type="nucleotide sequence ID" value="NZ_CP035758.1"/>
</dbReference>
<keyword evidence="13 14" id="KW-0521">NADP</keyword>
<keyword evidence="19" id="KW-1185">Reference proteome</keyword>
<dbReference type="InterPro" id="IPR005106">
    <property type="entry name" value="Asp/hSer_DH_NAD-bd"/>
</dbReference>
<evidence type="ECO:0000313" key="19">
    <source>
        <dbReference type="Proteomes" id="UP000290365"/>
    </source>
</evidence>
<evidence type="ECO:0000256" key="7">
    <source>
        <dbReference type="ARBA" id="ARBA00022697"/>
    </source>
</evidence>
<sequence>MHIYRLAIIGFGNVGQGFVSLLLEQRERLAKQYGLSVSIVAICDILKGSVYDPDGLDPELLLASIQATGTLEAVRAPHIGWSVLRTISESNAEVVVELSPTNLRTGEPALSHIRQALEQGRHVLTSNKGPAALYYPQLAALARARGVDFGIEGTVMSGTPTLRLGRELQISATITHIQGIFNGTTNFILTQMEQGLSFENALAQAQEQGYAEANPEADVEGYDIAAKLMILAHLFMDTTLRLDDIDRHGITQLTGEDIIKAKAAKESWKFLGTLEQTAQGVKGHVGPVRLPAHHSLASIQGATNAIVYSTDVLGDVTLIGPGAGRMETAAALLNDLVALQRKREESVAAP</sequence>
<feature type="binding site" evidence="13">
    <location>
        <position position="212"/>
    </location>
    <ligand>
        <name>L-homoserine</name>
        <dbReference type="ChEBI" id="CHEBI:57476"/>
    </ligand>
</feature>
<dbReference type="UniPathway" id="UPA00051">
    <property type="reaction ID" value="UER00465"/>
</dbReference>
<gene>
    <name evidence="18" type="ORF">EPA93_00530</name>
</gene>
<dbReference type="OrthoDB" id="9808167at2"/>
<dbReference type="KEGG" id="kbs:EPA93_00530"/>
<feature type="domain" description="Aspartate/homoserine dehydrogenase NAD-binding" evidence="17">
    <location>
        <begin position="10"/>
        <end position="149"/>
    </location>
</feature>